<evidence type="ECO:0000313" key="2">
    <source>
        <dbReference type="Proteomes" id="UP000196005"/>
    </source>
</evidence>
<name>A0A1Y0HKZ0_9BACT</name>
<protein>
    <submittedName>
        <fullName evidence="1">Uncharacterized protein</fullName>
    </submittedName>
</protein>
<dbReference type="Proteomes" id="UP000196005">
    <property type="component" value="Chromosome"/>
</dbReference>
<keyword evidence="2" id="KW-1185">Reference proteome</keyword>
<proteinExistence type="predicted"/>
<evidence type="ECO:0000313" key="1">
    <source>
        <dbReference type="EMBL" id="ARU48256.1"/>
    </source>
</evidence>
<accession>A0A1Y0HKZ0</accession>
<dbReference type="EMBL" id="CP021416">
    <property type="protein sequence ID" value="ARU48256.1"/>
    <property type="molecule type" value="Genomic_DNA"/>
</dbReference>
<dbReference type="OrthoDB" id="8560674at2"/>
<organism evidence="1 2">
    <name type="scientific">Sulfurospirillum diekertiae</name>
    <dbReference type="NCBI Taxonomy" id="1854492"/>
    <lineage>
        <taxon>Bacteria</taxon>
        <taxon>Pseudomonadati</taxon>
        <taxon>Campylobacterota</taxon>
        <taxon>Epsilonproteobacteria</taxon>
        <taxon>Campylobacterales</taxon>
        <taxon>Sulfurospirillaceae</taxon>
        <taxon>Sulfurospirillum</taxon>
    </lineage>
</organism>
<dbReference type="KEGG" id="suls:Sdiek1_1090"/>
<dbReference type="RefSeq" id="WP_087438243.1">
    <property type="nucleotide sequence ID" value="NZ_CP021416.1"/>
</dbReference>
<dbReference type="AlphaFoldDB" id="A0A1Y0HKZ0"/>
<gene>
    <name evidence="1" type="ORF">Sdiek1_1090</name>
</gene>
<reference evidence="2" key="1">
    <citation type="submission" date="2017-05" db="EMBL/GenBank/DDBJ databases">
        <title>Dechlorination kinetics govern the competition between two new strains of the genus Sulfurospirillum.</title>
        <authorList>
            <person name="Buttet G.F."/>
            <person name="Murray A.M."/>
            <person name="Goris T."/>
            <person name="Burion M."/>
            <person name="Lin B."/>
            <person name="Rolle M."/>
            <person name="Maillard J."/>
        </authorList>
    </citation>
    <scope>NUCLEOTIDE SEQUENCE [LARGE SCALE GENOMIC DNA]</scope>
    <source>
        <strain evidence="2">SL2-1</strain>
    </source>
</reference>
<sequence length="169" mass="19639">MMKSTFATLLLLGVVALLIFTMDISDTRVLVRHGNTQKEPLEIVLDQYLCSESRLPIKELFNSAQAVLPNGDTYFFNDIGNVLLWLERQKNQEKIVVWVYAQDTNRYVLAKNAWYSRVEITPMGYGFGAYEYRLYGQSDYYFKEVQLFALRGETLLNPFINELLTNNKI</sequence>